<dbReference type="SUPFAM" id="SSF82607">
    <property type="entry name" value="YbaB-like"/>
    <property type="match status" value="1"/>
</dbReference>
<dbReference type="Gene3D" id="3.30.1310.10">
    <property type="entry name" value="Nucleoid-associated protein YbaB-like domain"/>
    <property type="match status" value="1"/>
</dbReference>
<dbReference type="GO" id="GO:0005737">
    <property type="term" value="C:cytoplasm"/>
    <property type="evidence" value="ECO:0007669"/>
    <property type="project" value="UniProtKB-UniRule"/>
</dbReference>
<dbReference type="InterPro" id="IPR036894">
    <property type="entry name" value="YbaB-like_sf"/>
</dbReference>
<dbReference type="EMBL" id="PCMW01000032">
    <property type="protein sequence ID" value="PDS25141.1"/>
    <property type="molecule type" value="Genomic_DNA"/>
</dbReference>
<keyword evidence="1" id="KW-0238">DNA-binding</keyword>
<accession>A0A2H3KCM3</accession>
<keyword evidence="1" id="KW-0963">Cytoplasm</keyword>
<reference evidence="2 3" key="1">
    <citation type="submission" date="2017-09" db="EMBL/GenBank/DDBJ databases">
        <title>Whole genomes of Flavobacteriaceae.</title>
        <authorList>
            <person name="Stine C."/>
            <person name="Li C."/>
            <person name="Tadesse D."/>
        </authorList>
    </citation>
    <scope>NUCLEOTIDE SEQUENCE [LARGE SCALE GENOMIC DNA]</scope>
    <source>
        <strain evidence="2 3">ATCC 35036</strain>
    </source>
</reference>
<comment type="function">
    <text evidence="1">Binds to DNA and alters its conformation. May be involved in regulation of gene expression, nucleoid organization and DNA protection.</text>
</comment>
<dbReference type="RefSeq" id="WP_014084231.1">
    <property type="nucleotide sequence ID" value="NZ_CBCSFI010000029.1"/>
</dbReference>
<dbReference type="GO" id="GO:0043590">
    <property type="term" value="C:bacterial nucleoid"/>
    <property type="evidence" value="ECO:0007669"/>
    <property type="project" value="UniProtKB-UniRule"/>
</dbReference>
<comment type="subcellular location">
    <subcellularLocation>
        <location evidence="1">Cytoplasm</location>
        <location evidence="1">Nucleoid</location>
    </subcellularLocation>
</comment>
<name>A0A2H3KCM3_9FLAO</name>
<protein>
    <recommendedName>
        <fullName evidence="1">Nucleoid-associated protein B0A77_05545</fullName>
    </recommendedName>
</protein>
<comment type="similarity">
    <text evidence="1">Belongs to the YbaB/EbfC family.</text>
</comment>
<dbReference type="HAMAP" id="MF_00274">
    <property type="entry name" value="DNA_YbaB_EbfC"/>
    <property type="match status" value="1"/>
</dbReference>
<dbReference type="OMA" id="DLMGMMG"/>
<proteinExistence type="inferred from homology"/>
<dbReference type="InterPro" id="IPR004401">
    <property type="entry name" value="YbaB/EbfC"/>
</dbReference>
<dbReference type="Proteomes" id="UP000220828">
    <property type="component" value="Unassembled WGS sequence"/>
</dbReference>
<evidence type="ECO:0000313" key="3">
    <source>
        <dbReference type="Proteomes" id="UP000220828"/>
    </source>
</evidence>
<dbReference type="OrthoDB" id="1149219at2"/>
<dbReference type="PIRSF" id="PIRSF004555">
    <property type="entry name" value="UCP004555"/>
    <property type="match status" value="1"/>
</dbReference>
<organism evidence="2 3">
    <name type="scientific">Flavobacterium branchiophilum</name>
    <dbReference type="NCBI Taxonomy" id="55197"/>
    <lineage>
        <taxon>Bacteria</taxon>
        <taxon>Pseudomonadati</taxon>
        <taxon>Bacteroidota</taxon>
        <taxon>Flavobacteriia</taxon>
        <taxon>Flavobacteriales</taxon>
        <taxon>Flavobacteriaceae</taxon>
        <taxon>Flavobacterium</taxon>
    </lineage>
</organism>
<comment type="caution">
    <text evidence="2">The sequence shown here is derived from an EMBL/GenBank/DDBJ whole genome shotgun (WGS) entry which is preliminary data.</text>
</comment>
<evidence type="ECO:0000256" key="1">
    <source>
        <dbReference type="HAMAP-Rule" id="MF_00274"/>
    </source>
</evidence>
<dbReference type="GO" id="GO:0003677">
    <property type="term" value="F:DNA binding"/>
    <property type="evidence" value="ECO:0007669"/>
    <property type="project" value="UniProtKB-UniRule"/>
</dbReference>
<evidence type="ECO:0000313" key="2">
    <source>
        <dbReference type="EMBL" id="PDS25141.1"/>
    </source>
</evidence>
<dbReference type="Pfam" id="PF02575">
    <property type="entry name" value="YbaB_DNA_bd"/>
    <property type="match status" value="1"/>
</dbReference>
<gene>
    <name evidence="2" type="ORF">B0A77_05545</name>
</gene>
<comment type="subunit">
    <text evidence="1">Homodimer.</text>
</comment>
<sequence>MDLMGMMGKLRDTQQKMEDTKKRLDQVLIDQKSSDGFLKVSVTANGSINSLTIAEALMEDKDQLEDYLILTINKALAEAKKVNQAEMDAVTKIDMPMMPGMEDLFK</sequence>
<dbReference type="AlphaFoldDB" id="A0A2H3KCM3"/>